<dbReference type="GO" id="GO:0003755">
    <property type="term" value="F:peptidyl-prolyl cis-trans isomerase activity"/>
    <property type="evidence" value="ECO:0007669"/>
    <property type="project" value="UniProtKB-UniRule"/>
</dbReference>
<evidence type="ECO:0000256" key="5">
    <source>
        <dbReference type="PROSITE-ProRule" id="PRU00277"/>
    </source>
</evidence>
<dbReference type="InterPro" id="IPR001179">
    <property type="entry name" value="PPIase_FKBP_dom"/>
</dbReference>
<accession>A0A940DN70</accession>
<dbReference type="InterPro" id="IPR046357">
    <property type="entry name" value="PPIase_dom_sf"/>
</dbReference>
<dbReference type="Gene3D" id="1.10.287.460">
    <property type="entry name" value="Peptidyl-prolyl cis-trans isomerase, FKBP-type, N-terminal domain"/>
    <property type="match status" value="1"/>
</dbReference>
<dbReference type="AlphaFoldDB" id="A0A940DN70"/>
<dbReference type="PANTHER" id="PTHR43811">
    <property type="entry name" value="FKBP-TYPE PEPTIDYL-PROLYL CIS-TRANS ISOMERASE FKPA"/>
    <property type="match status" value="1"/>
</dbReference>
<keyword evidence="3 5" id="KW-0697">Rotamase</keyword>
<dbReference type="InterPro" id="IPR036944">
    <property type="entry name" value="PPIase_FKBP_N_sf"/>
</dbReference>
<comment type="similarity">
    <text evidence="2 6">Belongs to the FKBP-type PPIase family.</text>
</comment>
<reference evidence="9" key="1">
    <citation type="submission" date="2020-10" db="EMBL/GenBank/DDBJ databases">
        <authorList>
            <person name="Gilroy R."/>
        </authorList>
    </citation>
    <scope>NUCLEOTIDE SEQUENCE</scope>
    <source>
        <strain evidence="9">F1-3629</strain>
    </source>
</reference>
<feature type="chain" id="PRO_5037626854" description="Peptidyl-prolyl cis-trans isomerase" evidence="7">
    <location>
        <begin position="19"/>
        <end position="257"/>
    </location>
</feature>
<dbReference type="GO" id="GO:0006457">
    <property type="term" value="P:protein folding"/>
    <property type="evidence" value="ECO:0007669"/>
    <property type="project" value="InterPro"/>
</dbReference>
<evidence type="ECO:0000256" key="6">
    <source>
        <dbReference type="RuleBase" id="RU003915"/>
    </source>
</evidence>
<evidence type="ECO:0000256" key="7">
    <source>
        <dbReference type="SAM" id="SignalP"/>
    </source>
</evidence>
<evidence type="ECO:0000259" key="8">
    <source>
        <dbReference type="PROSITE" id="PS50059"/>
    </source>
</evidence>
<dbReference type="Proteomes" id="UP000771749">
    <property type="component" value="Unassembled WGS sequence"/>
</dbReference>
<dbReference type="PROSITE" id="PS51257">
    <property type="entry name" value="PROKAR_LIPOPROTEIN"/>
    <property type="match status" value="1"/>
</dbReference>
<feature type="signal peptide" evidence="7">
    <location>
        <begin position="1"/>
        <end position="18"/>
    </location>
</feature>
<dbReference type="Pfam" id="PF00254">
    <property type="entry name" value="FKBP_C"/>
    <property type="match status" value="1"/>
</dbReference>
<evidence type="ECO:0000256" key="1">
    <source>
        <dbReference type="ARBA" id="ARBA00000971"/>
    </source>
</evidence>
<comment type="catalytic activity">
    <reaction evidence="1 5 6">
        <text>[protein]-peptidylproline (omega=180) = [protein]-peptidylproline (omega=0)</text>
        <dbReference type="Rhea" id="RHEA:16237"/>
        <dbReference type="Rhea" id="RHEA-COMP:10747"/>
        <dbReference type="Rhea" id="RHEA-COMP:10748"/>
        <dbReference type="ChEBI" id="CHEBI:83833"/>
        <dbReference type="ChEBI" id="CHEBI:83834"/>
        <dbReference type="EC" id="5.2.1.8"/>
    </reaction>
</comment>
<dbReference type="InterPro" id="IPR000774">
    <property type="entry name" value="PPIase_FKBP_N"/>
</dbReference>
<feature type="domain" description="PPIase FKBP-type" evidence="8">
    <location>
        <begin position="159"/>
        <end position="244"/>
    </location>
</feature>
<sequence length="257" mass="28300">MKRIISIFAAAAACAAIAASCSSSPKSNVKVDAELPSAAETDSVSYLIGINFGSFIKGYNFGDDLNFAEIKKGMMDFINAEGNQRDPEFNKQFKINPMDMNRLFNDFLSKRNEYEAAVNKAEGEKFMQENKMKEGVVSTDSGLQYIIEEAGNEVKPGPKDTVFVQYTGTLLDGTVFDESDKEKDPVRFTLNRVIKGWTEGLQYVGEGGKIQLFVPDSLAYGARRTGNIGPNSTLLFDIEVVKVGKVPAEEEKEVAKR</sequence>
<evidence type="ECO:0000313" key="9">
    <source>
        <dbReference type="EMBL" id="MBO8453125.1"/>
    </source>
</evidence>
<evidence type="ECO:0000256" key="2">
    <source>
        <dbReference type="ARBA" id="ARBA00006577"/>
    </source>
</evidence>
<protein>
    <recommendedName>
        <fullName evidence="6">Peptidyl-prolyl cis-trans isomerase</fullName>
        <ecNumber evidence="6">5.2.1.8</ecNumber>
    </recommendedName>
</protein>
<dbReference type="Gene3D" id="3.10.50.40">
    <property type="match status" value="1"/>
</dbReference>
<dbReference type="SUPFAM" id="SSF54534">
    <property type="entry name" value="FKBP-like"/>
    <property type="match status" value="1"/>
</dbReference>
<gene>
    <name evidence="9" type="ORF">IAC07_00190</name>
</gene>
<evidence type="ECO:0000256" key="3">
    <source>
        <dbReference type="ARBA" id="ARBA00023110"/>
    </source>
</evidence>
<proteinExistence type="inferred from homology"/>
<comment type="caution">
    <text evidence="9">The sequence shown here is derived from an EMBL/GenBank/DDBJ whole genome shotgun (WGS) entry which is preliminary data.</text>
</comment>
<reference evidence="9" key="2">
    <citation type="journal article" date="2021" name="PeerJ">
        <title>Extensive microbial diversity within the chicken gut microbiome revealed by metagenomics and culture.</title>
        <authorList>
            <person name="Gilroy R."/>
            <person name="Ravi A."/>
            <person name="Getino M."/>
            <person name="Pursley I."/>
            <person name="Horton D.L."/>
            <person name="Alikhan N.F."/>
            <person name="Baker D."/>
            <person name="Gharbi K."/>
            <person name="Hall N."/>
            <person name="Watson M."/>
            <person name="Adriaenssens E.M."/>
            <person name="Foster-Nyarko E."/>
            <person name="Jarju S."/>
            <person name="Secka A."/>
            <person name="Antonio M."/>
            <person name="Oren A."/>
            <person name="Chaudhuri R.R."/>
            <person name="La Ragione R."/>
            <person name="Hildebrand F."/>
            <person name="Pallen M.J."/>
        </authorList>
    </citation>
    <scope>NUCLEOTIDE SEQUENCE</scope>
    <source>
        <strain evidence="9">F1-3629</strain>
    </source>
</reference>
<evidence type="ECO:0000256" key="4">
    <source>
        <dbReference type="ARBA" id="ARBA00023235"/>
    </source>
</evidence>
<dbReference type="PROSITE" id="PS50059">
    <property type="entry name" value="FKBP_PPIASE"/>
    <property type="match status" value="1"/>
</dbReference>
<dbReference type="Pfam" id="PF01346">
    <property type="entry name" value="FKBP_N"/>
    <property type="match status" value="1"/>
</dbReference>
<name>A0A940DN70_9BACT</name>
<organism evidence="9 10">
    <name type="scientific">Candidatus Cryptobacteroides gallistercoris</name>
    <dbReference type="NCBI Taxonomy" id="2840765"/>
    <lineage>
        <taxon>Bacteria</taxon>
        <taxon>Pseudomonadati</taxon>
        <taxon>Bacteroidota</taxon>
        <taxon>Bacteroidia</taxon>
        <taxon>Bacteroidales</taxon>
        <taxon>Candidatus Cryptobacteroides</taxon>
    </lineage>
</organism>
<keyword evidence="7" id="KW-0732">Signal</keyword>
<keyword evidence="4 5" id="KW-0413">Isomerase</keyword>
<dbReference type="EC" id="5.2.1.8" evidence="6"/>
<dbReference type="PANTHER" id="PTHR43811:SF19">
    <property type="entry name" value="39 KDA FK506-BINDING NUCLEAR PROTEIN"/>
    <property type="match status" value="1"/>
</dbReference>
<evidence type="ECO:0000313" key="10">
    <source>
        <dbReference type="Proteomes" id="UP000771749"/>
    </source>
</evidence>
<dbReference type="EMBL" id="JADIMJ010000006">
    <property type="protein sequence ID" value="MBO8453125.1"/>
    <property type="molecule type" value="Genomic_DNA"/>
</dbReference>